<dbReference type="EMBL" id="LAVV01012051">
    <property type="protein sequence ID" value="KNZ47081.1"/>
    <property type="molecule type" value="Genomic_DNA"/>
</dbReference>
<keyword evidence="1" id="KW-0812">Transmembrane</keyword>
<keyword evidence="3" id="KW-1185">Reference proteome</keyword>
<evidence type="ECO:0000256" key="1">
    <source>
        <dbReference type="SAM" id="Phobius"/>
    </source>
</evidence>
<evidence type="ECO:0000313" key="3">
    <source>
        <dbReference type="Proteomes" id="UP000037035"/>
    </source>
</evidence>
<dbReference type="VEuPathDB" id="FungiDB:VP01_66g13"/>
<protein>
    <submittedName>
        <fullName evidence="2">Uncharacterized protein</fullName>
    </submittedName>
</protein>
<dbReference type="PANTHER" id="PTHR31912">
    <property type="entry name" value="IP13529P"/>
    <property type="match status" value="1"/>
</dbReference>
<dbReference type="STRING" id="27349.A0A0L6UEY5"/>
<dbReference type="OrthoDB" id="6152038at2759"/>
<comment type="caution">
    <text evidence="2">The sequence shown here is derived from an EMBL/GenBank/DDBJ whole genome shotgun (WGS) entry which is preliminary data.</text>
</comment>
<sequence length="619" mass="72244">MSDAQFLFFSTWRSSKYFQIWLHLFCGNCLRFSNFLYYHKLILFGLSILLIPLFLAPCIIFIVQIILPTWLTMRRTRQRLADILEFIIKENESIFFNRTLMISIKDIIKQKCSGIGEYLCYPSQTWVQMESSSGTQHYIFEPVTLKRPSPIVILIFFYDINYSRIYSKCIKPQYTTLNKIQSVPKQFVIEIPGQIDFNRKALFDMLVEDFHLIYSGIIIADVFYHSTTWNISTEYGGGSNTNKIPIPNPWRIQAKGKIICHIPITLYANDTSGNKSEWWNNHVSYCFTLSGPVEIAEPIVKDELATEGTIGFDDYLKKDGLIKQHSKPSFIHQSMSHLFFTVEWMNFHIIELKKRRITEKIRIIKKEEDDRKRIHNSFLTLKSFDGCKYIPVEVLHVILLGVVKYLWKDFMNGMNKGDITELPAQWAAFNPEGLHTPPIQPKYMGTHWNSLIGKEFRIMLMLDWIYVVTPNAKVHISCSQDDWNMVWLAEDIWLAFQALVCVVLGGSLRDPPAIDSPKPRFFFQISHWRNIMNPTVRLFEIQASEMNKKILRHNDFISSDLVPPACLQPRDFKFIMESFSSTKSIQTKSPIQDLTTSFKNYLILIALISGARLYYERKT</sequence>
<organism evidence="2 3">
    <name type="scientific">Puccinia sorghi</name>
    <dbReference type="NCBI Taxonomy" id="27349"/>
    <lineage>
        <taxon>Eukaryota</taxon>
        <taxon>Fungi</taxon>
        <taxon>Dikarya</taxon>
        <taxon>Basidiomycota</taxon>
        <taxon>Pucciniomycotina</taxon>
        <taxon>Pucciniomycetes</taxon>
        <taxon>Pucciniales</taxon>
        <taxon>Pucciniaceae</taxon>
        <taxon>Puccinia</taxon>
    </lineage>
</organism>
<dbReference type="Proteomes" id="UP000037035">
    <property type="component" value="Unassembled WGS sequence"/>
</dbReference>
<dbReference type="AlphaFoldDB" id="A0A0L6UEY5"/>
<feature type="transmembrane region" description="Helical" evidence="1">
    <location>
        <begin position="49"/>
        <end position="71"/>
    </location>
</feature>
<gene>
    <name evidence="2" type="ORF">VP01_66g13</name>
</gene>
<evidence type="ECO:0000313" key="2">
    <source>
        <dbReference type="EMBL" id="KNZ47081.1"/>
    </source>
</evidence>
<keyword evidence="1" id="KW-0472">Membrane</keyword>
<dbReference type="PANTHER" id="PTHR31912:SF34">
    <property type="entry name" value="NOTOCHORD-RELATED PROTEIN"/>
    <property type="match status" value="1"/>
</dbReference>
<keyword evidence="1" id="KW-1133">Transmembrane helix</keyword>
<reference evidence="2 3" key="1">
    <citation type="submission" date="2015-08" db="EMBL/GenBank/DDBJ databases">
        <title>Next Generation Sequencing and Analysis of the Genome of Puccinia sorghi L Schw, the Causal Agent of Maize Common Rust.</title>
        <authorList>
            <person name="Rochi L."/>
            <person name="Burguener G."/>
            <person name="Darino M."/>
            <person name="Turjanski A."/>
            <person name="Kreff E."/>
            <person name="Dieguez M.J."/>
            <person name="Sacco F."/>
        </authorList>
    </citation>
    <scope>NUCLEOTIDE SEQUENCE [LARGE SCALE GENOMIC DNA]</scope>
    <source>
        <strain evidence="2 3">RO10H11247</strain>
    </source>
</reference>
<accession>A0A0L6UEY5</accession>
<proteinExistence type="predicted"/>
<name>A0A0L6UEY5_9BASI</name>